<name>A0A9D4TUN3_CHLVU</name>
<organism evidence="1 2">
    <name type="scientific">Chlorella vulgaris</name>
    <name type="common">Green alga</name>
    <dbReference type="NCBI Taxonomy" id="3077"/>
    <lineage>
        <taxon>Eukaryota</taxon>
        <taxon>Viridiplantae</taxon>
        <taxon>Chlorophyta</taxon>
        <taxon>core chlorophytes</taxon>
        <taxon>Trebouxiophyceae</taxon>
        <taxon>Chlorellales</taxon>
        <taxon>Chlorellaceae</taxon>
        <taxon>Chlorella clade</taxon>
        <taxon>Chlorella</taxon>
    </lineage>
</organism>
<dbReference type="Proteomes" id="UP001055712">
    <property type="component" value="Unassembled WGS sequence"/>
</dbReference>
<evidence type="ECO:0000313" key="2">
    <source>
        <dbReference type="Proteomes" id="UP001055712"/>
    </source>
</evidence>
<reference evidence="1" key="2">
    <citation type="submission" date="2020-11" db="EMBL/GenBank/DDBJ databases">
        <authorList>
            <person name="Cecchin M."/>
            <person name="Marcolungo L."/>
            <person name="Rossato M."/>
            <person name="Girolomoni L."/>
            <person name="Cosentino E."/>
            <person name="Cuine S."/>
            <person name="Li-Beisson Y."/>
            <person name="Delledonne M."/>
            <person name="Ballottari M."/>
        </authorList>
    </citation>
    <scope>NUCLEOTIDE SEQUENCE</scope>
    <source>
        <strain evidence="1">211/11P</strain>
        <tissue evidence="1">Whole cell</tissue>
    </source>
</reference>
<gene>
    <name evidence="1" type="ORF">D9Q98_003064</name>
</gene>
<dbReference type="AlphaFoldDB" id="A0A9D4TUN3"/>
<protein>
    <submittedName>
        <fullName evidence="1">Uncharacterized protein</fullName>
    </submittedName>
</protein>
<proteinExistence type="predicted"/>
<evidence type="ECO:0000313" key="1">
    <source>
        <dbReference type="EMBL" id="KAI3435012.1"/>
    </source>
</evidence>
<reference evidence="1" key="1">
    <citation type="journal article" date="2019" name="Plant J.">
        <title>Chlorella vulgaris genome assembly and annotation reveals the molecular basis for metabolic acclimation to high light conditions.</title>
        <authorList>
            <person name="Cecchin M."/>
            <person name="Marcolungo L."/>
            <person name="Rossato M."/>
            <person name="Girolomoni L."/>
            <person name="Cosentino E."/>
            <person name="Cuine S."/>
            <person name="Li-Beisson Y."/>
            <person name="Delledonne M."/>
            <person name="Ballottari M."/>
        </authorList>
    </citation>
    <scope>NUCLEOTIDE SEQUENCE</scope>
    <source>
        <strain evidence="1">211/11P</strain>
    </source>
</reference>
<comment type="caution">
    <text evidence="1">The sequence shown here is derived from an EMBL/GenBank/DDBJ whole genome shotgun (WGS) entry which is preliminary data.</text>
</comment>
<dbReference type="EMBL" id="SIDB01000003">
    <property type="protein sequence ID" value="KAI3435012.1"/>
    <property type="molecule type" value="Genomic_DNA"/>
</dbReference>
<accession>A0A9D4TUN3</accession>
<keyword evidence="2" id="KW-1185">Reference proteome</keyword>
<sequence>MHPRGTAGANAAAAARRRCGRCRRLDATGNAHGRLAALSLRSLAARLDTDLDHLQITLNYERNARNPVLPLKEVVAAERLLRAVPFEMLCWAERQQHMPAPAQFDKWCATFRGLAYNGNLLAAIRVYILEHPGMRLLQPQEQGALASLFDLCCEHKAAVSAPADAAAYETWLEGTRTVIANFAAKRLGGWYTAVHPKHHMNLATRFHSLVIHLTYHPRYGATPVSPPDRPPVPAFMMHPCDNQRWLLSPDLINTVLAQIQVEGGGVAGRMAQRYTPSHVPAQMQQQQHHQQQQEPCCRRMQAWFTDLAVHNPGILPYNTRVGHHAVRMAGRLPDFREALPQHAKLRELLAEVPGKRHVVSIYTGTQAVAFLSDNTGIDITPVMAAFTQGVMQRAGHDPHPEQQFGGLQGGGASLKRRGSNGLEVVLCGMHPCAAQALARRRGEEGAGTLPFGTQQLVAAATAYIAPEWSFPRPERMPMIFGGGPQAPPVRQYCLGCRFWFNVQRVEAGEDVELLGSGPCYGQCSLHGLTGLNANQRHRLEHACAEGHFTATEMEFVQWSGNLPIGGGHRLVKLHGDARDARLRGLMAEHTPRHLRHSSAPC</sequence>